<dbReference type="Gene3D" id="3.80.10.10">
    <property type="entry name" value="Ribonuclease Inhibitor"/>
    <property type="match status" value="1"/>
</dbReference>
<dbReference type="RefSeq" id="WP_110199569.1">
    <property type="nucleotide sequence ID" value="NZ_QICH01000001.1"/>
</dbReference>
<evidence type="ECO:0008006" key="3">
    <source>
        <dbReference type="Google" id="ProtNLM"/>
    </source>
</evidence>
<dbReference type="OrthoDB" id="7062159at2"/>
<organism evidence="1 2">
    <name type="scientific">Kangiella spongicola</name>
    <dbReference type="NCBI Taxonomy" id="796379"/>
    <lineage>
        <taxon>Bacteria</taxon>
        <taxon>Pseudomonadati</taxon>
        <taxon>Pseudomonadota</taxon>
        <taxon>Gammaproteobacteria</taxon>
        <taxon>Kangiellales</taxon>
        <taxon>Kangiellaceae</taxon>
        <taxon>Kangiella</taxon>
    </lineage>
</organism>
<comment type="caution">
    <text evidence="1">The sequence shown here is derived from an EMBL/GenBank/DDBJ whole genome shotgun (WGS) entry which is preliminary data.</text>
</comment>
<dbReference type="EMBL" id="QICH01000001">
    <property type="protein sequence ID" value="PXF63990.1"/>
    <property type="molecule type" value="Genomic_DNA"/>
</dbReference>
<keyword evidence="2" id="KW-1185">Reference proteome</keyword>
<evidence type="ECO:0000313" key="1">
    <source>
        <dbReference type="EMBL" id="PXF63990.1"/>
    </source>
</evidence>
<evidence type="ECO:0000313" key="2">
    <source>
        <dbReference type="Proteomes" id="UP000247689"/>
    </source>
</evidence>
<accession>A0A318D432</accession>
<dbReference type="AlphaFoldDB" id="A0A318D432"/>
<dbReference type="SUPFAM" id="SSF52047">
    <property type="entry name" value="RNI-like"/>
    <property type="match status" value="1"/>
</dbReference>
<name>A0A318D432_9GAMM</name>
<sequence length="134" mass="15233">MGDVLVFKLREQAGYFDATKFGDSELLKVPDDVVSLSLENAAITDVGISNLPFLYKVRCIDLDSTLITDKSIEVITEFKTLEELWIEDVKITDYGFKLLALLPKLKYVSLWDTEVSDEAYYYVKESLPHLTLEG</sequence>
<proteinExistence type="predicted"/>
<dbReference type="Proteomes" id="UP000247689">
    <property type="component" value="Unassembled WGS sequence"/>
</dbReference>
<dbReference type="InterPro" id="IPR032675">
    <property type="entry name" value="LRR_dom_sf"/>
</dbReference>
<gene>
    <name evidence="1" type="ORF">DL796_02280</name>
</gene>
<reference evidence="1 2" key="1">
    <citation type="submission" date="2018-05" db="EMBL/GenBank/DDBJ databases">
        <title>Kangiella spongicola genome sequence.</title>
        <authorList>
            <person name="Maclea K.S."/>
            <person name="Goen A.E."/>
            <person name="Kelley C."/>
            <person name="Underriner A."/>
            <person name="Silverwood T."/>
            <person name="Trachtenberg A.M."/>
        </authorList>
    </citation>
    <scope>NUCLEOTIDE SEQUENCE [LARGE SCALE GENOMIC DNA]</scope>
    <source>
        <strain evidence="1 2">ATCC BAA-2076</strain>
    </source>
</reference>
<protein>
    <recommendedName>
        <fullName evidence="3">Leucine-rich repeat domain-containing protein</fullName>
    </recommendedName>
</protein>